<keyword evidence="1" id="KW-1133">Transmembrane helix</keyword>
<gene>
    <name evidence="2" type="ORF">GSI_11118</name>
</gene>
<reference evidence="2 3" key="1">
    <citation type="journal article" date="2015" name="Sci. Rep.">
        <title>Chromosome-level genome map provides insights into diverse defense mechanisms in the medicinal fungus Ganoderma sinense.</title>
        <authorList>
            <person name="Zhu Y."/>
            <person name="Xu J."/>
            <person name="Sun C."/>
            <person name="Zhou S."/>
            <person name="Xu H."/>
            <person name="Nelson D.R."/>
            <person name="Qian J."/>
            <person name="Song J."/>
            <person name="Luo H."/>
            <person name="Xiang L."/>
            <person name="Li Y."/>
            <person name="Xu Z."/>
            <person name="Ji A."/>
            <person name="Wang L."/>
            <person name="Lu S."/>
            <person name="Hayward A."/>
            <person name="Sun W."/>
            <person name="Li X."/>
            <person name="Schwartz D.C."/>
            <person name="Wang Y."/>
            <person name="Chen S."/>
        </authorList>
    </citation>
    <scope>NUCLEOTIDE SEQUENCE [LARGE SCALE GENOMIC DNA]</scope>
    <source>
        <strain evidence="2 3">ZZ0214-1</strain>
    </source>
</reference>
<evidence type="ECO:0000313" key="3">
    <source>
        <dbReference type="Proteomes" id="UP000230002"/>
    </source>
</evidence>
<dbReference type="EMBL" id="AYKW01000037">
    <property type="protein sequence ID" value="PIL26782.1"/>
    <property type="molecule type" value="Genomic_DNA"/>
</dbReference>
<dbReference type="Proteomes" id="UP000230002">
    <property type="component" value="Unassembled WGS sequence"/>
</dbReference>
<feature type="transmembrane region" description="Helical" evidence="1">
    <location>
        <begin position="146"/>
        <end position="170"/>
    </location>
</feature>
<proteinExistence type="predicted"/>
<comment type="caution">
    <text evidence="2">The sequence shown here is derived from an EMBL/GenBank/DDBJ whole genome shotgun (WGS) entry which is preliminary data.</text>
</comment>
<feature type="transmembrane region" description="Helical" evidence="1">
    <location>
        <begin position="191"/>
        <end position="209"/>
    </location>
</feature>
<feature type="transmembrane region" description="Helical" evidence="1">
    <location>
        <begin position="229"/>
        <end position="254"/>
    </location>
</feature>
<keyword evidence="3" id="KW-1185">Reference proteome</keyword>
<keyword evidence="1" id="KW-0812">Transmembrane</keyword>
<feature type="transmembrane region" description="Helical" evidence="1">
    <location>
        <begin position="100"/>
        <end position="126"/>
    </location>
</feature>
<evidence type="ECO:0000256" key="1">
    <source>
        <dbReference type="SAM" id="Phobius"/>
    </source>
</evidence>
<dbReference type="AlphaFoldDB" id="A0A2G8RZ38"/>
<evidence type="ECO:0000313" key="2">
    <source>
        <dbReference type="EMBL" id="PIL26782.1"/>
    </source>
</evidence>
<accession>A0A2G8RZ38</accession>
<protein>
    <submittedName>
        <fullName evidence="2">Uncharacterized protein</fullName>
    </submittedName>
</protein>
<keyword evidence="1" id="KW-0472">Membrane</keyword>
<name>A0A2G8RZ38_9APHY</name>
<sequence>MSQAILVSREAQMNPKGPVDIPLTPSPSSANTALPHIDDGSDVELVSMRRTPDVDADIEAGRIRVVPRLAPAGASVGNSESAKDGPALPSMSRSDMVMSVLLNGVGLLGFMFTCTALLALLGWGIGRVFLLALPTFSPDGTFVQELEAMGAGCAVIVLATFVIFALVYLAARWLSKSRPGRGRTVIADMSFFDWIFRSVLVLAPASVFAEPLGLVMGAGWTTERVGALHALALSAMGLFAPCVVALVIFGLWVLGGMCLQWAKRGRNWAASAVGRK</sequence>
<organism evidence="2 3">
    <name type="scientific">Ganoderma sinense ZZ0214-1</name>
    <dbReference type="NCBI Taxonomy" id="1077348"/>
    <lineage>
        <taxon>Eukaryota</taxon>
        <taxon>Fungi</taxon>
        <taxon>Dikarya</taxon>
        <taxon>Basidiomycota</taxon>
        <taxon>Agaricomycotina</taxon>
        <taxon>Agaricomycetes</taxon>
        <taxon>Polyporales</taxon>
        <taxon>Polyporaceae</taxon>
        <taxon>Ganoderma</taxon>
    </lineage>
</organism>